<sequence>MKKVTLEAYDSQGMEFFVENTPKQEDKTIDVFGYDTFKMLSKSWASQRDQFIITINEGGAAISLLLVKSKSGNGYVKRELESGTHAVGRIFDIVSPIYYIKNPVRGSATLTEMTTYAYNSNIRRCMFFPEPVTKMQMFFNQYPMNTAHNVPYGRGFGAAGRSFFYESISFEPDLAIQKDLTIVINNNNTDGATPKTFIGGEYLIL</sequence>
<dbReference type="GeneID" id="5130612"/>
<organism evidence="1 2">
    <name type="scientific">Lactococcus phage Q54</name>
    <dbReference type="NCBI Taxonomy" id="382685"/>
    <lineage>
        <taxon>Viruses</taxon>
        <taxon>Duplodnaviria</taxon>
        <taxon>Heunggongvirae</taxon>
        <taxon>Uroviricota</taxon>
        <taxon>Caudoviricetes</taxon>
        <taxon>Questintvirus</taxon>
        <taxon>Questintvirus Q54</taxon>
    </lineage>
</organism>
<evidence type="ECO:0000313" key="2">
    <source>
        <dbReference type="Proteomes" id="UP000001250"/>
    </source>
</evidence>
<keyword evidence="2" id="KW-1185">Reference proteome</keyword>
<dbReference type="RefSeq" id="YP_762601.1">
    <property type="nucleotide sequence ID" value="NC_008364.1"/>
</dbReference>
<accession>Q0GXU0</accession>
<protein>
    <submittedName>
        <fullName evidence="1">Uncharacterized protein</fullName>
    </submittedName>
</protein>
<evidence type="ECO:0000313" key="1">
    <source>
        <dbReference type="EMBL" id="ABF22586.1"/>
    </source>
</evidence>
<dbReference type="Proteomes" id="UP000001250">
    <property type="component" value="Segment"/>
</dbReference>
<name>Q0GXU0_9CAUD</name>
<reference evidence="1 2" key="1">
    <citation type="journal article" date="2006" name="J. Bacteriol.">
        <title>Genome sequence and global gene expression of Q54, a new phage species linking the 936 and c2 phage species of Lactococcus lactis.</title>
        <authorList>
            <person name="Fortier L.C."/>
            <person name="Bransi A."/>
            <person name="Moineau S."/>
        </authorList>
    </citation>
    <scope>NUCLEOTIDE SEQUENCE</scope>
</reference>
<dbReference type="KEGG" id="vg:5130612"/>
<proteinExistence type="predicted"/>
<dbReference type="EMBL" id="DQ490056">
    <property type="protein sequence ID" value="ABF22586.1"/>
    <property type="molecule type" value="Genomic_DNA"/>
</dbReference>